<feature type="transmembrane region" description="Helical" evidence="1">
    <location>
        <begin position="337"/>
        <end position="361"/>
    </location>
</feature>
<feature type="transmembrane region" description="Helical" evidence="1">
    <location>
        <begin position="82"/>
        <end position="102"/>
    </location>
</feature>
<evidence type="ECO:0000313" key="3">
    <source>
        <dbReference type="Proteomes" id="UP000636010"/>
    </source>
</evidence>
<reference evidence="3" key="1">
    <citation type="journal article" date="2019" name="Int. J. Syst. Evol. Microbiol.">
        <title>The Global Catalogue of Microorganisms (GCM) 10K type strain sequencing project: providing services to taxonomists for standard genome sequencing and annotation.</title>
        <authorList>
            <consortium name="The Broad Institute Genomics Platform"/>
            <consortium name="The Broad Institute Genome Sequencing Center for Infectious Disease"/>
            <person name="Wu L."/>
            <person name="Ma J."/>
        </authorList>
    </citation>
    <scope>NUCLEOTIDE SEQUENCE [LARGE SCALE GENOMIC DNA]</scope>
    <source>
        <strain evidence="3">CGMCC 1.10832</strain>
    </source>
</reference>
<keyword evidence="3" id="KW-1185">Reference proteome</keyword>
<sequence length="405" mass="45835">MDVEPYLNLPIKKGKIAGFLLGKSLISVYNLISLILVVPFAVSVVTPELGALAASAWVLAIFFTSIAIHFFNILFKKKLENMIWVWIVILGVAGANYVLSLYTSIDFLAPLAKALVAITEMPLLAIVPLVASISLYFINYRFITQNLYLEEIGEKSNDNVENYSDRLSFLGNNGVSGAIILQEIKMIIRHKRTRSVLFLSLFFLLYGLMFFGRDQYNDMRGFFVFVGIFMSGLFSINYGQFLWSWNTNQMDFFFTRPLGIETWIKARYKLVMSSVVLATILSIPYVYFGWEALAVILAGSLYNAGINIPLMMRLSLWGPKPIDLNKGAFMNYQGTGAAQWVMGLPLFLGPFVFYTPVYFILGHWEGVIAVAIAGIIGYIFKDYFLKKIAEKLSEEKYRLIHQLTL</sequence>
<feature type="transmembrane region" description="Helical" evidence="1">
    <location>
        <begin position="223"/>
        <end position="245"/>
    </location>
</feature>
<feature type="transmembrane region" description="Helical" evidence="1">
    <location>
        <begin position="54"/>
        <end position="75"/>
    </location>
</feature>
<organism evidence="2 3">
    <name type="scientific">Marivirga lumbricoides</name>
    <dbReference type="NCBI Taxonomy" id="1046115"/>
    <lineage>
        <taxon>Bacteria</taxon>
        <taxon>Pseudomonadati</taxon>
        <taxon>Bacteroidota</taxon>
        <taxon>Cytophagia</taxon>
        <taxon>Cytophagales</taxon>
        <taxon>Marivirgaceae</taxon>
        <taxon>Marivirga</taxon>
    </lineage>
</organism>
<proteinExistence type="predicted"/>
<feature type="transmembrane region" description="Helical" evidence="1">
    <location>
        <begin position="293"/>
        <end position="316"/>
    </location>
</feature>
<protein>
    <recommendedName>
        <fullName evidence="4">Polysaccharide biosynthesis protein</fullName>
    </recommendedName>
</protein>
<feature type="transmembrane region" description="Helical" evidence="1">
    <location>
        <begin position="114"/>
        <end position="138"/>
    </location>
</feature>
<evidence type="ECO:0000313" key="2">
    <source>
        <dbReference type="EMBL" id="GGC26657.1"/>
    </source>
</evidence>
<feature type="transmembrane region" description="Helical" evidence="1">
    <location>
        <begin position="266"/>
        <end position="287"/>
    </location>
</feature>
<accession>A0ABQ1LP12</accession>
<feature type="transmembrane region" description="Helical" evidence="1">
    <location>
        <begin position="195"/>
        <end position="211"/>
    </location>
</feature>
<evidence type="ECO:0000256" key="1">
    <source>
        <dbReference type="SAM" id="Phobius"/>
    </source>
</evidence>
<gene>
    <name evidence="2" type="ORF">GCM10011506_10100</name>
</gene>
<evidence type="ECO:0008006" key="4">
    <source>
        <dbReference type="Google" id="ProtNLM"/>
    </source>
</evidence>
<dbReference type="EMBL" id="BMEC01000003">
    <property type="protein sequence ID" value="GGC26657.1"/>
    <property type="molecule type" value="Genomic_DNA"/>
</dbReference>
<feature type="transmembrane region" description="Helical" evidence="1">
    <location>
        <begin position="367"/>
        <end position="385"/>
    </location>
</feature>
<comment type="caution">
    <text evidence="2">The sequence shown here is derived from an EMBL/GenBank/DDBJ whole genome shotgun (WGS) entry which is preliminary data.</text>
</comment>
<feature type="transmembrane region" description="Helical" evidence="1">
    <location>
        <begin position="20"/>
        <end position="42"/>
    </location>
</feature>
<keyword evidence="1" id="KW-0472">Membrane</keyword>
<name>A0ABQ1LP12_9BACT</name>
<dbReference type="Pfam" id="PF18940">
    <property type="entry name" value="DUF5687"/>
    <property type="match status" value="1"/>
</dbReference>
<keyword evidence="1" id="KW-1133">Transmembrane helix</keyword>
<dbReference type="Proteomes" id="UP000636010">
    <property type="component" value="Unassembled WGS sequence"/>
</dbReference>
<dbReference type="InterPro" id="IPR043742">
    <property type="entry name" value="DUF5687"/>
</dbReference>
<keyword evidence="1" id="KW-0812">Transmembrane</keyword>